<dbReference type="EMBL" id="CAKLPZ010000001">
    <property type="protein sequence ID" value="CAH0999253.1"/>
    <property type="molecule type" value="Genomic_DNA"/>
</dbReference>
<dbReference type="InterPro" id="IPR009207">
    <property type="entry name" value="SET7_MeTrfase"/>
</dbReference>
<dbReference type="SUPFAM" id="SSF82199">
    <property type="entry name" value="SET domain"/>
    <property type="match status" value="1"/>
</dbReference>
<dbReference type="InterPro" id="IPR001214">
    <property type="entry name" value="SET_dom"/>
</dbReference>
<dbReference type="PIRSF" id="PIRSF022536">
    <property type="entry name" value="A612L_SET"/>
    <property type="match status" value="1"/>
</dbReference>
<proteinExistence type="predicted"/>
<evidence type="ECO:0000313" key="2">
    <source>
        <dbReference type="EMBL" id="CAH0999253.1"/>
    </source>
</evidence>
<dbReference type="InterPro" id="IPR046341">
    <property type="entry name" value="SET_dom_sf"/>
</dbReference>
<sequence length="127" mass="13988">MQLPGLYLRPSPLGQRGVYTAAAISAGSVVELAPVIVLTAAERTVIHDTLLHDYYFIWDGDGAALALGYGSLYNHGPDPNLDYEMDYDFAQIRFTALRDISAGEELLIDYMAGDDREGLWFAVNESQ</sequence>
<keyword evidence="3" id="KW-1185">Reference proteome</keyword>
<dbReference type="CDD" id="cd10540">
    <property type="entry name" value="SET_SpSet7-like"/>
    <property type="match status" value="1"/>
</dbReference>
<dbReference type="Proteomes" id="UP000837803">
    <property type="component" value="Unassembled WGS sequence"/>
</dbReference>
<evidence type="ECO:0000313" key="3">
    <source>
        <dbReference type="Proteomes" id="UP000837803"/>
    </source>
</evidence>
<protein>
    <recommendedName>
        <fullName evidence="1">SET domain-containing protein</fullName>
    </recommendedName>
</protein>
<dbReference type="PROSITE" id="PS50280">
    <property type="entry name" value="SET"/>
    <property type="match status" value="1"/>
</dbReference>
<dbReference type="Gene3D" id="2.170.270.10">
    <property type="entry name" value="SET domain"/>
    <property type="match status" value="1"/>
</dbReference>
<evidence type="ECO:0000259" key="1">
    <source>
        <dbReference type="PROSITE" id="PS50280"/>
    </source>
</evidence>
<dbReference type="Pfam" id="PF00856">
    <property type="entry name" value="SET"/>
    <property type="match status" value="1"/>
</dbReference>
<accession>A0ABM9AY78</accession>
<gene>
    <name evidence="2" type="ORF">LEM8419_00550</name>
</gene>
<organism evidence="2 3">
    <name type="scientific">Neolewinella maritima</name>
    <dbReference type="NCBI Taxonomy" id="1383882"/>
    <lineage>
        <taxon>Bacteria</taxon>
        <taxon>Pseudomonadati</taxon>
        <taxon>Bacteroidota</taxon>
        <taxon>Saprospiria</taxon>
        <taxon>Saprospirales</taxon>
        <taxon>Lewinellaceae</taxon>
        <taxon>Neolewinella</taxon>
    </lineage>
</organism>
<reference evidence="2" key="1">
    <citation type="submission" date="2021-12" db="EMBL/GenBank/DDBJ databases">
        <authorList>
            <person name="Rodrigo-Torres L."/>
            <person name="Arahal R. D."/>
            <person name="Lucena T."/>
        </authorList>
    </citation>
    <scope>NUCLEOTIDE SEQUENCE</scope>
    <source>
        <strain evidence="2">CECT 8419</strain>
    </source>
</reference>
<comment type="caution">
    <text evidence="2">The sequence shown here is derived from an EMBL/GenBank/DDBJ whole genome shotgun (WGS) entry which is preliminary data.</text>
</comment>
<name>A0ABM9AY78_9BACT</name>
<dbReference type="RefSeq" id="WP_238749443.1">
    <property type="nucleotide sequence ID" value="NZ_CAKLPZ010000001.1"/>
</dbReference>
<feature type="domain" description="SET" evidence="1">
    <location>
        <begin position="4"/>
        <end position="111"/>
    </location>
</feature>